<dbReference type="GO" id="GO:0003700">
    <property type="term" value="F:DNA-binding transcription factor activity"/>
    <property type="evidence" value="ECO:0007669"/>
    <property type="project" value="InterPro"/>
</dbReference>
<dbReference type="InterPro" id="IPR001347">
    <property type="entry name" value="SIS_dom"/>
</dbReference>
<keyword evidence="1" id="KW-0805">Transcription regulation</keyword>
<dbReference type="Proteomes" id="UP000314223">
    <property type="component" value="Unassembled WGS sequence"/>
</dbReference>
<evidence type="ECO:0000256" key="2">
    <source>
        <dbReference type="ARBA" id="ARBA00023125"/>
    </source>
</evidence>
<dbReference type="InterPro" id="IPR000281">
    <property type="entry name" value="HTH_RpiR"/>
</dbReference>
<gene>
    <name evidence="6" type="ORF">FHQ09_05470</name>
</gene>
<dbReference type="InterPro" id="IPR047640">
    <property type="entry name" value="RpiR-like"/>
</dbReference>
<dbReference type="GO" id="GO:0003677">
    <property type="term" value="F:DNA binding"/>
    <property type="evidence" value="ECO:0007669"/>
    <property type="project" value="UniProtKB-KW"/>
</dbReference>
<dbReference type="EMBL" id="VDMQ01000002">
    <property type="protein sequence ID" value="TNM57015.1"/>
    <property type="molecule type" value="Genomic_DNA"/>
</dbReference>
<dbReference type="InterPro" id="IPR009057">
    <property type="entry name" value="Homeodomain-like_sf"/>
</dbReference>
<dbReference type="SUPFAM" id="SSF46689">
    <property type="entry name" value="Homeodomain-like"/>
    <property type="match status" value="1"/>
</dbReference>
<dbReference type="PANTHER" id="PTHR30514">
    <property type="entry name" value="GLUCOKINASE"/>
    <property type="match status" value="1"/>
</dbReference>
<protein>
    <submittedName>
        <fullName evidence="6">MurR/RpiR family transcriptional regulator</fullName>
    </submittedName>
</protein>
<dbReference type="GO" id="GO:1901135">
    <property type="term" value="P:carbohydrate derivative metabolic process"/>
    <property type="evidence" value="ECO:0007669"/>
    <property type="project" value="InterPro"/>
</dbReference>
<keyword evidence="2" id="KW-0238">DNA-binding</keyword>
<dbReference type="CDD" id="cd05013">
    <property type="entry name" value="SIS_RpiR"/>
    <property type="match status" value="1"/>
</dbReference>
<sequence>MPAFGSVVTDWSISEMNDTVSADSVTSDTKGDSALHILRSRITDAWESMSKAERTACSFLLRSTPEHLLYASAATLGSESGTSNATIVRTFQKLGYSGLSDLKRELAAPFTDSVSPEERLKQRISHLGESFDESTASVWTEAEELIELARGTLSSTETSRSVDIIARARRSFVYGIGLSSVAALHLSLRLRRVGLDSTHLVDDGFLLADQLLPIRADDVLIMFVPGRLTPVIDSIVEHARALGCPIVFVTDELGESMRDRTDAVLQVPRTPTGISDESFIALLVADIIIQGIATVAPEAALGASHSLNRLRRTLGY</sequence>
<accession>A0A5C4X5K3</accession>
<dbReference type="InterPro" id="IPR035472">
    <property type="entry name" value="RpiR-like_SIS"/>
</dbReference>
<dbReference type="PROSITE" id="PS51071">
    <property type="entry name" value="HTH_RPIR"/>
    <property type="match status" value="1"/>
</dbReference>
<evidence type="ECO:0000256" key="1">
    <source>
        <dbReference type="ARBA" id="ARBA00023015"/>
    </source>
</evidence>
<dbReference type="Gene3D" id="3.40.50.10490">
    <property type="entry name" value="Glucose-6-phosphate isomerase like protein, domain 1"/>
    <property type="match status" value="1"/>
</dbReference>
<dbReference type="Pfam" id="PF01380">
    <property type="entry name" value="SIS"/>
    <property type="match status" value="1"/>
</dbReference>
<name>A0A5C4X5K3_9MICO</name>
<evidence type="ECO:0000259" key="5">
    <source>
        <dbReference type="PROSITE" id="PS51464"/>
    </source>
</evidence>
<comment type="caution">
    <text evidence="6">The sequence shown here is derived from an EMBL/GenBank/DDBJ whole genome shotgun (WGS) entry which is preliminary data.</text>
</comment>
<keyword evidence="3" id="KW-0804">Transcription</keyword>
<dbReference type="InterPro" id="IPR036388">
    <property type="entry name" value="WH-like_DNA-bd_sf"/>
</dbReference>
<organism evidence="6 7">
    <name type="scientific">Brevibacterium sediminis</name>
    <dbReference type="NCBI Taxonomy" id="1857024"/>
    <lineage>
        <taxon>Bacteria</taxon>
        <taxon>Bacillati</taxon>
        <taxon>Actinomycetota</taxon>
        <taxon>Actinomycetes</taxon>
        <taxon>Micrococcales</taxon>
        <taxon>Brevibacteriaceae</taxon>
        <taxon>Brevibacterium</taxon>
    </lineage>
</organism>
<dbReference type="Pfam" id="PF01418">
    <property type="entry name" value="HTH_6"/>
    <property type="match status" value="1"/>
</dbReference>
<evidence type="ECO:0000313" key="6">
    <source>
        <dbReference type="EMBL" id="TNM57015.1"/>
    </source>
</evidence>
<evidence type="ECO:0000313" key="7">
    <source>
        <dbReference type="Proteomes" id="UP000314223"/>
    </source>
</evidence>
<dbReference type="GO" id="GO:0097367">
    <property type="term" value="F:carbohydrate derivative binding"/>
    <property type="evidence" value="ECO:0007669"/>
    <property type="project" value="InterPro"/>
</dbReference>
<dbReference type="InterPro" id="IPR046348">
    <property type="entry name" value="SIS_dom_sf"/>
</dbReference>
<dbReference type="SUPFAM" id="SSF53697">
    <property type="entry name" value="SIS domain"/>
    <property type="match status" value="1"/>
</dbReference>
<dbReference type="Gene3D" id="1.10.10.10">
    <property type="entry name" value="Winged helix-like DNA-binding domain superfamily/Winged helix DNA-binding domain"/>
    <property type="match status" value="1"/>
</dbReference>
<evidence type="ECO:0000259" key="4">
    <source>
        <dbReference type="PROSITE" id="PS51071"/>
    </source>
</evidence>
<reference evidence="6 7" key="1">
    <citation type="submission" date="2019-06" db="EMBL/GenBank/DDBJ databases">
        <authorList>
            <person name="Mardanova A.M."/>
            <person name="Pudova D.S."/>
            <person name="Shagimardanova E.I."/>
            <person name="Gogoleva N.E."/>
            <person name="Lutfullin M.T."/>
            <person name="Hadieva G.F."/>
            <person name="Sharipova M.R."/>
        </authorList>
    </citation>
    <scope>NUCLEOTIDE SEQUENCE [LARGE SCALE GENOMIC DNA]</scope>
    <source>
        <strain evidence="6 7">MG-1</strain>
    </source>
</reference>
<feature type="domain" description="SIS" evidence="5">
    <location>
        <begin position="161"/>
        <end position="298"/>
    </location>
</feature>
<dbReference type="AlphaFoldDB" id="A0A5C4X5K3"/>
<proteinExistence type="predicted"/>
<feature type="domain" description="HTH rpiR-type" evidence="4">
    <location>
        <begin position="36"/>
        <end position="113"/>
    </location>
</feature>
<dbReference type="PROSITE" id="PS51464">
    <property type="entry name" value="SIS"/>
    <property type="match status" value="1"/>
</dbReference>
<evidence type="ECO:0000256" key="3">
    <source>
        <dbReference type="ARBA" id="ARBA00023163"/>
    </source>
</evidence>